<dbReference type="PANTHER" id="PTHR43283:SF3">
    <property type="entry name" value="BETA-LACTAMASE FAMILY PROTEIN (AFU_ORTHOLOGUE AFUA_5G07500)"/>
    <property type="match status" value="1"/>
</dbReference>
<dbReference type="Gene3D" id="3.40.710.10">
    <property type="entry name" value="DD-peptidase/beta-lactamase superfamily"/>
    <property type="match status" value="1"/>
</dbReference>
<evidence type="ECO:0000259" key="2">
    <source>
        <dbReference type="Pfam" id="PF00144"/>
    </source>
</evidence>
<evidence type="ECO:0000313" key="4">
    <source>
        <dbReference type="Proteomes" id="UP001205311"/>
    </source>
</evidence>
<sequence length="285" mass="29582">MRRTSGAAPRSPGRASGKAREHRESSAADTTRTPPGRRQQGGPSPLPRTATSGTLPGRESSCPQRHRRPTLTPVKRAERRLAVRRSAPCSTRAGPHRPRSAGTRVPAGRPLALHTGADVLGLLVAGVTGQTFGSYLQDRLCTPLGMTDSGFWCPRRTSTGCPPATPTARASERSPCTTPAGGGRHSRSQPLELGGSGLVSTADDYLAFCRMLLAGVVGTDGTHVLSRQSVELMTTDQLTPSRREKTRSPTCSATTAGSVSAWVCGPAAGVSPTSASSAGTAAWAP</sequence>
<dbReference type="InterPro" id="IPR050789">
    <property type="entry name" value="Diverse_Enzym_Activities"/>
</dbReference>
<proteinExistence type="predicted"/>
<dbReference type="EMBL" id="JAMTCP010000004">
    <property type="protein sequence ID" value="MCP2257511.1"/>
    <property type="molecule type" value="Genomic_DNA"/>
</dbReference>
<evidence type="ECO:0000313" key="3">
    <source>
        <dbReference type="EMBL" id="MCP2257511.1"/>
    </source>
</evidence>
<reference evidence="3 4" key="1">
    <citation type="submission" date="2022-06" db="EMBL/GenBank/DDBJ databases">
        <title>Genomic Encyclopedia of Archaeal and Bacterial Type Strains, Phase II (KMG-II): from individual species to whole genera.</title>
        <authorList>
            <person name="Goeker M."/>
        </authorList>
    </citation>
    <scope>NUCLEOTIDE SEQUENCE [LARGE SCALE GENOMIC DNA]</scope>
    <source>
        <strain evidence="3 4">DSM 40477</strain>
    </source>
</reference>
<dbReference type="SUPFAM" id="SSF56601">
    <property type="entry name" value="beta-lactamase/transpeptidase-like"/>
    <property type="match status" value="1"/>
</dbReference>
<evidence type="ECO:0000256" key="1">
    <source>
        <dbReference type="SAM" id="MobiDB-lite"/>
    </source>
</evidence>
<accession>A0ABT1HPR5</accession>
<dbReference type="InterPro" id="IPR001466">
    <property type="entry name" value="Beta-lactam-related"/>
</dbReference>
<feature type="domain" description="Beta-lactamase-related" evidence="2">
    <location>
        <begin position="115"/>
        <end position="242"/>
    </location>
</feature>
<name>A0ABT1HPR5_STRSD</name>
<dbReference type="PANTHER" id="PTHR43283">
    <property type="entry name" value="BETA-LACTAMASE-RELATED"/>
    <property type="match status" value="1"/>
</dbReference>
<feature type="compositionally biased region" description="Low complexity" evidence="1">
    <location>
        <begin position="30"/>
        <end position="43"/>
    </location>
</feature>
<dbReference type="Proteomes" id="UP001205311">
    <property type="component" value="Unassembled WGS sequence"/>
</dbReference>
<feature type="region of interest" description="Disordered" evidence="1">
    <location>
        <begin position="159"/>
        <end position="192"/>
    </location>
</feature>
<protein>
    <submittedName>
        <fullName evidence="3">Beta-lactamase</fullName>
    </submittedName>
</protein>
<comment type="caution">
    <text evidence="3">The sequence shown here is derived from an EMBL/GenBank/DDBJ whole genome shotgun (WGS) entry which is preliminary data.</text>
</comment>
<dbReference type="InterPro" id="IPR012338">
    <property type="entry name" value="Beta-lactam/transpept-like"/>
</dbReference>
<dbReference type="Pfam" id="PF00144">
    <property type="entry name" value="Beta-lactamase"/>
    <property type="match status" value="1"/>
</dbReference>
<feature type="region of interest" description="Disordered" evidence="1">
    <location>
        <begin position="1"/>
        <end position="105"/>
    </location>
</feature>
<organism evidence="3 4">
    <name type="scientific">Streptoalloteichus tenebrarius (strain ATCC 17920 / DSM 40477 / JCM 4838 / CBS 697.72 / NBRC 16177 / NCIMB 11028 / NRRL B-12390 / A12253. 1 / ISP 5477)</name>
    <name type="common">Streptomyces tenebrarius</name>
    <dbReference type="NCBI Taxonomy" id="1933"/>
    <lineage>
        <taxon>Bacteria</taxon>
        <taxon>Bacillati</taxon>
        <taxon>Actinomycetota</taxon>
        <taxon>Actinomycetes</taxon>
        <taxon>Pseudonocardiales</taxon>
        <taxon>Pseudonocardiaceae</taxon>
        <taxon>Streptoalloteichus</taxon>
    </lineage>
</organism>
<keyword evidence="4" id="KW-1185">Reference proteome</keyword>
<gene>
    <name evidence="3" type="ORF">LX15_001196</name>
</gene>